<proteinExistence type="predicted"/>
<keyword evidence="2" id="KW-1185">Reference proteome</keyword>
<protein>
    <submittedName>
        <fullName evidence="3">Acetyltransf_18 domain-containing protein</fullName>
    </submittedName>
</protein>
<organism evidence="2 3">
    <name type="scientific">Trichuris muris</name>
    <name type="common">Mouse whipworm</name>
    <dbReference type="NCBI Taxonomy" id="70415"/>
    <lineage>
        <taxon>Eukaryota</taxon>
        <taxon>Metazoa</taxon>
        <taxon>Ecdysozoa</taxon>
        <taxon>Nematoda</taxon>
        <taxon>Enoplea</taxon>
        <taxon>Dorylaimia</taxon>
        <taxon>Trichinellida</taxon>
        <taxon>Trichuridae</taxon>
        <taxon>Trichuris</taxon>
    </lineage>
</organism>
<dbReference type="Pfam" id="PF18014">
    <property type="entry name" value="Acetyltransf_18"/>
    <property type="match status" value="1"/>
</dbReference>
<dbReference type="SUPFAM" id="SSF55729">
    <property type="entry name" value="Acyl-CoA N-acyltransferases (Nat)"/>
    <property type="match status" value="1"/>
</dbReference>
<dbReference type="InterPro" id="IPR041496">
    <property type="entry name" value="YitH/HolE_GNAT"/>
</dbReference>
<dbReference type="InterPro" id="IPR016181">
    <property type="entry name" value="Acyl_CoA_acyltransferase"/>
</dbReference>
<dbReference type="STRING" id="70415.A0A5S6R1I9"/>
<name>A0A5S6R1I9_TRIMR</name>
<evidence type="ECO:0000313" key="2">
    <source>
        <dbReference type="Proteomes" id="UP000046395"/>
    </source>
</evidence>
<feature type="domain" description="YitH/HolE acetyltransferase (GNAT)" evidence="1">
    <location>
        <begin position="153"/>
        <end position="253"/>
    </location>
</feature>
<sequence>MDIHFRDATADDIASIEQLAKKFFFSVGVPNYQIYFRCAGSAWQVALNGSDELVAFNANHRLPIGVSLGYQLICNPKFQGQGISKHFDTMHFSREPLMGNVSGDSIKRYRFDIWAEKLVEYSGFAQNWLLERPADLAGFWIVPLCKETMRDLVEYDLDIEGFERSTFIDNWCLGNEATTLLCYDAQRKCRGYGTLRSCQTYYTLSPLYADGDSIAEALFYQLCRKLESSDHVCMLFPARNRLLTRLVNRLQLRLTTIELRSYQKRSQFVIGKLNMDKVYCMHDYWPL</sequence>
<dbReference type="PANTHER" id="PTHR47237">
    <property type="entry name" value="SLL0310 PROTEIN"/>
    <property type="match status" value="1"/>
</dbReference>
<evidence type="ECO:0000259" key="1">
    <source>
        <dbReference type="Pfam" id="PF18014"/>
    </source>
</evidence>
<dbReference type="Gene3D" id="3.40.630.90">
    <property type="match status" value="1"/>
</dbReference>
<reference evidence="3" key="1">
    <citation type="submission" date="2019-12" db="UniProtKB">
        <authorList>
            <consortium name="WormBaseParasite"/>
        </authorList>
    </citation>
    <scope>IDENTIFICATION</scope>
</reference>
<dbReference type="PANTHER" id="PTHR47237:SF1">
    <property type="entry name" value="SLL0310 PROTEIN"/>
    <property type="match status" value="1"/>
</dbReference>
<dbReference type="WBParaSite" id="TMUE_3000013027.1">
    <property type="protein sequence ID" value="TMUE_3000013027.1"/>
    <property type="gene ID" value="WBGene00287099"/>
</dbReference>
<dbReference type="Proteomes" id="UP000046395">
    <property type="component" value="Unassembled WGS sequence"/>
</dbReference>
<accession>A0A5S6R1I9</accession>
<dbReference type="AlphaFoldDB" id="A0A5S6R1I9"/>
<dbReference type="InterPro" id="IPR052729">
    <property type="entry name" value="Acyl/Acetyltrans_Enzymes"/>
</dbReference>
<evidence type="ECO:0000313" key="3">
    <source>
        <dbReference type="WBParaSite" id="TMUE_3000013027.1"/>
    </source>
</evidence>